<reference evidence="2" key="2">
    <citation type="submission" date="2013-10" db="EMBL/GenBank/DDBJ databases">
        <authorList>
            <person name="Aslett M."/>
        </authorList>
    </citation>
    <scope>NUCLEOTIDE SEQUENCE [LARGE SCALE GENOMIC DNA]</scope>
    <source>
        <strain evidence="2">Houghton</strain>
    </source>
</reference>
<feature type="region of interest" description="Disordered" evidence="1">
    <location>
        <begin position="1"/>
        <end position="25"/>
    </location>
</feature>
<keyword evidence="3" id="KW-1185">Reference proteome</keyword>
<dbReference type="AlphaFoldDB" id="U6KCY9"/>
<gene>
    <name evidence="2" type="ORF">EMH_0087910</name>
</gene>
<name>U6KCY9_9EIME</name>
<evidence type="ECO:0000256" key="1">
    <source>
        <dbReference type="SAM" id="MobiDB-lite"/>
    </source>
</evidence>
<dbReference type="VEuPathDB" id="ToxoDB:EMH_0087910"/>
<dbReference type="EMBL" id="HG686099">
    <property type="protein sequence ID" value="CDJ34112.1"/>
    <property type="molecule type" value="Genomic_DNA"/>
</dbReference>
<sequence>MEVSGDFASPSEQEDTASERHPFARRMSTMLARNVAGTLKEVEDAKAALHKPANAEEDTEEGSRSAAARTEELLGASQAAAKAATDSLNLAGLIWLNILLKKSLEVDMRMSTTRVREATATLRRAIGEEAQQQHEHIEMSAGNIQGFEELLAQFNSGQEKAQSANGLNELASAVAEMKQAGLKLMMLVEERQKQPTKH</sequence>
<dbReference type="RefSeq" id="XP_013356675.1">
    <property type="nucleotide sequence ID" value="XM_013501221.1"/>
</dbReference>
<feature type="region of interest" description="Disordered" evidence="1">
    <location>
        <begin position="43"/>
        <end position="67"/>
    </location>
</feature>
<dbReference type="GeneID" id="25383082"/>
<evidence type="ECO:0000313" key="2">
    <source>
        <dbReference type="EMBL" id="CDJ34112.1"/>
    </source>
</evidence>
<proteinExistence type="predicted"/>
<reference evidence="2" key="1">
    <citation type="submission" date="2013-10" db="EMBL/GenBank/DDBJ databases">
        <title>Genomic analysis of the causative agents of coccidiosis in chickens.</title>
        <authorList>
            <person name="Reid A.J."/>
            <person name="Blake D."/>
            <person name="Billington K."/>
            <person name="Browne H."/>
            <person name="Dunn M."/>
            <person name="Hung S."/>
            <person name="Kawahara F."/>
            <person name="Miranda-Saavedra D."/>
            <person name="Mourier T."/>
            <person name="Nagra H."/>
            <person name="Otto T.D."/>
            <person name="Rawlings N."/>
            <person name="Sanchez A."/>
            <person name="Sanders M."/>
            <person name="Subramaniam C."/>
            <person name="Tay Y."/>
            <person name="Dear P."/>
            <person name="Doerig C."/>
            <person name="Gruber A."/>
            <person name="Parkinson J."/>
            <person name="Shirley M."/>
            <person name="Wan K.L."/>
            <person name="Berriman M."/>
            <person name="Tomley F."/>
            <person name="Pain A."/>
        </authorList>
    </citation>
    <scope>NUCLEOTIDE SEQUENCE [LARGE SCALE GENOMIC DNA]</scope>
    <source>
        <strain evidence="2">Houghton</strain>
    </source>
</reference>
<organism evidence="2 3">
    <name type="scientific">Eimeria mitis</name>
    <dbReference type="NCBI Taxonomy" id="44415"/>
    <lineage>
        <taxon>Eukaryota</taxon>
        <taxon>Sar</taxon>
        <taxon>Alveolata</taxon>
        <taxon>Apicomplexa</taxon>
        <taxon>Conoidasida</taxon>
        <taxon>Coccidia</taxon>
        <taxon>Eucoccidiorida</taxon>
        <taxon>Eimeriorina</taxon>
        <taxon>Eimeriidae</taxon>
        <taxon>Eimeria</taxon>
    </lineage>
</organism>
<accession>U6KCY9</accession>
<protein>
    <submittedName>
        <fullName evidence="2">Uncharacterized protein</fullName>
    </submittedName>
</protein>
<dbReference type="Proteomes" id="UP000030744">
    <property type="component" value="Unassembled WGS sequence"/>
</dbReference>
<evidence type="ECO:0000313" key="3">
    <source>
        <dbReference type="Proteomes" id="UP000030744"/>
    </source>
</evidence>